<dbReference type="InterPro" id="IPR050706">
    <property type="entry name" value="Cyclic-di-GMP_PDE-like"/>
</dbReference>
<dbReference type="InterPro" id="IPR035919">
    <property type="entry name" value="EAL_sf"/>
</dbReference>
<dbReference type="GO" id="GO:0071111">
    <property type="term" value="F:cyclic-guanylate-specific phosphodiesterase activity"/>
    <property type="evidence" value="ECO:0007669"/>
    <property type="project" value="InterPro"/>
</dbReference>
<organism evidence="2 3">
    <name type="scientific">Trujillonella endophytica</name>
    <dbReference type="NCBI Taxonomy" id="673521"/>
    <lineage>
        <taxon>Bacteria</taxon>
        <taxon>Bacillati</taxon>
        <taxon>Actinomycetota</taxon>
        <taxon>Actinomycetes</taxon>
        <taxon>Geodermatophilales</taxon>
        <taxon>Geodermatophilaceae</taxon>
        <taxon>Trujillonella</taxon>
    </lineage>
</organism>
<dbReference type="PANTHER" id="PTHR33121">
    <property type="entry name" value="CYCLIC DI-GMP PHOSPHODIESTERASE PDEF"/>
    <property type="match status" value="1"/>
</dbReference>
<dbReference type="InterPro" id="IPR001633">
    <property type="entry name" value="EAL_dom"/>
</dbReference>
<sequence length="364" mass="39236">MPRTISTIRRRETWELPEVATRLLLASAVESVLPAVADIARAVGLSVYRAEGLLDLTDERDGVGVELLFDRLSRELTTAEAEVVRVAADPPGEYTALVTRLLTAPTLAVELARRGVTAEVGVLAEAELWSVYQPIVSLHDGAVVAHEALLRGLADGREIGGGDLFFVAESADWLPRLDRIGRECAVSGAAPWLGDADLFVNTHPTSVHRPHADLESTRRLLADAGLAPGRLVIEVAEPSAVAQHGHLLSVLERYRELGWRVALDDVAAGWGSRELLATLRPDVVKLGKPLVHALPDEGARTMVRWVVDAAHRVGAQVVAEGVEDERIAEEVAGLGADLGQGWFFGRPQVLEPEVERGELTAPSR</sequence>
<dbReference type="SMART" id="SM00052">
    <property type="entry name" value="EAL"/>
    <property type="match status" value="1"/>
</dbReference>
<evidence type="ECO:0000259" key="1">
    <source>
        <dbReference type="PROSITE" id="PS50883"/>
    </source>
</evidence>
<reference evidence="3" key="1">
    <citation type="submission" date="2016-10" db="EMBL/GenBank/DDBJ databases">
        <authorList>
            <person name="Varghese N."/>
            <person name="Submissions S."/>
        </authorList>
    </citation>
    <scope>NUCLEOTIDE SEQUENCE [LARGE SCALE GENOMIC DNA]</scope>
    <source>
        <strain evidence="3">DSM 45413</strain>
    </source>
</reference>
<dbReference type="CDD" id="cd01948">
    <property type="entry name" value="EAL"/>
    <property type="match status" value="1"/>
</dbReference>
<evidence type="ECO:0000313" key="3">
    <source>
        <dbReference type="Proteomes" id="UP000198960"/>
    </source>
</evidence>
<dbReference type="SUPFAM" id="SSF141868">
    <property type="entry name" value="EAL domain-like"/>
    <property type="match status" value="1"/>
</dbReference>
<dbReference type="PROSITE" id="PS50883">
    <property type="entry name" value="EAL"/>
    <property type="match status" value="1"/>
</dbReference>
<gene>
    <name evidence="2" type="ORF">SAMN05660991_03036</name>
</gene>
<accession>A0A1H8US75</accession>
<proteinExistence type="predicted"/>
<dbReference type="Pfam" id="PF00563">
    <property type="entry name" value="EAL"/>
    <property type="match status" value="1"/>
</dbReference>
<keyword evidence="3" id="KW-1185">Reference proteome</keyword>
<dbReference type="AlphaFoldDB" id="A0A1H8US75"/>
<dbReference type="Gene3D" id="3.20.20.450">
    <property type="entry name" value="EAL domain"/>
    <property type="match status" value="1"/>
</dbReference>
<dbReference type="STRING" id="673521.SAMN05660991_03036"/>
<dbReference type="PANTHER" id="PTHR33121:SF76">
    <property type="entry name" value="SIGNALING PROTEIN"/>
    <property type="match status" value="1"/>
</dbReference>
<feature type="domain" description="EAL" evidence="1">
    <location>
        <begin position="112"/>
        <end position="361"/>
    </location>
</feature>
<dbReference type="EMBL" id="FOEE01000009">
    <property type="protein sequence ID" value="SEP05754.1"/>
    <property type="molecule type" value="Genomic_DNA"/>
</dbReference>
<name>A0A1H8US75_9ACTN</name>
<dbReference type="Proteomes" id="UP000198960">
    <property type="component" value="Unassembled WGS sequence"/>
</dbReference>
<dbReference type="RefSeq" id="WP_091945029.1">
    <property type="nucleotide sequence ID" value="NZ_FOEE01000009.1"/>
</dbReference>
<dbReference type="OrthoDB" id="1673646at2"/>
<protein>
    <submittedName>
        <fullName evidence="2">EAL domain, c-di-GMP-specific phosphodiesterase class I (Or its enzymatically inactive variant)</fullName>
    </submittedName>
</protein>
<evidence type="ECO:0000313" key="2">
    <source>
        <dbReference type="EMBL" id="SEP05754.1"/>
    </source>
</evidence>